<evidence type="ECO:0008006" key="3">
    <source>
        <dbReference type="Google" id="ProtNLM"/>
    </source>
</evidence>
<organism evidence="1 2">
    <name type="scientific">Planktothrix tepida PCC 9214</name>
    <dbReference type="NCBI Taxonomy" id="671072"/>
    <lineage>
        <taxon>Bacteria</taxon>
        <taxon>Bacillati</taxon>
        <taxon>Cyanobacteriota</taxon>
        <taxon>Cyanophyceae</taxon>
        <taxon>Oscillatoriophycideae</taxon>
        <taxon>Oscillatoriales</taxon>
        <taxon>Microcoleaceae</taxon>
        <taxon>Planktothrix</taxon>
    </lineage>
</organism>
<accession>A0A1J1LII9</accession>
<dbReference type="Proteomes" id="UP000184315">
    <property type="component" value="Unassembled WGS sequence"/>
</dbReference>
<evidence type="ECO:0000313" key="1">
    <source>
        <dbReference type="EMBL" id="CUR32413.1"/>
    </source>
</evidence>
<sequence length="84" mass="9701">MITKTPDVVQSQLLKVLSQLSLSKQEEVLKYALLLHKKQQFQDWDSISDQEAADIKAEFADQDLAYSEGILSDYLYQLHQEDVK</sequence>
<proteinExistence type="predicted"/>
<dbReference type="AlphaFoldDB" id="A0A1J1LII9"/>
<protein>
    <recommendedName>
        <fullName evidence="3">Programmed cell death antitoxin YdcD</fullName>
    </recommendedName>
</protein>
<dbReference type="OrthoDB" id="488569at2"/>
<keyword evidence="2" id="KW-1185">Reference proteome</keyword>
<evidence type="ECO:0000313" key="2">
    <source>
        <dbReference type="Proteomes" id="UP000184315"/>
    </source>
</evidence>
<name>A0A1J1LII9_9CYAN</name>
<dbReference type="RefSeq" id="WP_072719161.1">
    <property type="nucleotide sequence ID" value="NZ_LN889800.1"/>
</dbReference>
<reference evidence="2" key="1">
    <citation type="submission" date="2015-10" db="EMBL/GenBank/DDBJ databases">
        <authorList>
            <person name="Regsiter A."/>
            <person name="william w."/>
        </authorList>
    </citation>
    <scope>NUCLEOTIDE SEQUENCE [LARGE SCALE GENOMIC DNA]</scope>
</reference>
<gene>
    <name evidence="1" type="ORF">PL9214480021</name>
</gene>
<dbReference type="EMBL" id="CZDF01000153">
    <property type="protein sequence ID" value="CUR32413.1"/>
    <property type="molecule type" value="Genomic_DNA"/>
</dbReference>